<feature type="region of interest" description="Disordered" evidence="6">
    <location>
        <begin position="1"/>
        <end position="22"/>
    </location>
</feature>
<dbReference type="Pfam" id="PF00481">
    <property type="entry name" value="PP2C"/>
    <property type="match status" value="1"/>
</dbReference>
<dbReference type="EMBL" id="GG671079">
    <property type="protein sequence ID" value="EER19388.1"/>
    <property type="molecule type" value="Genomic_DNA"/>
</dbReference>
<comment type="similarity">
    <text evidence="5">Belongs to the PP2C family.</text>
</comment>
<keyword evidence="3 5" id="KW-0378">Hydrolase</keyword>
<feature type="domain" description="PPM-type phosphatase" evidence="7">
    <location>
        <begin position="119"/>
        <end position="433"/>
    </location>
</feature>
<dbReference type="PROSITE" id="PS51746">
    <property type="entry name" value="PPM_2"/>
    <property type="match status" value="1"/>
</dbReference>
<protein>
    <submittedName>
        <fullName evidence="8">Serine/threonine protein phosphatase 2C, putative</fullName>
    </submittedName>
</protein>
<sequence>MGCSPSTASPSSRVSPSPDALHRRKLSITHPCEEGHRRSFNIRSLLSRSSSSSSRRLQVSGVDDVAEADALSRAFEVEEGVKGRRWSIASTTDSDLHHREAYKDKDTRVLGGLPGRNSGIGYACKKGLKPESPNQDSFLIMNVDDDFTVYGVFDGHGLHGHNVSNFVKEQLVKLILEHPKESIQEGAQLDKALRTWFPAIQDKLELATKSGELDASCSGSTSTLCVHCHGTDTITAAWVGDSRAVLAYGSSPTVVEMTTDHRPERPQERARIEKTGGRVVGYDGHCCYRVYVRGHSYPGLNMSRAMGDLIAYYRAGVIPTPDTRRKQVVRDPERSSPSGLSYVSNNFSWHPGDPFLLVCSDGVWEFISSDEAVSLVSMILTSSSQAQEAAEFLAKKAFESCLLMPSVNDAKKKLMASQGFTPQVVLIGPGLDP</sequence>
<comment type="subcellular location">
    <subcellularLocation>
        <location evidence="1">Membrane</location>
        <topology evidence="1">Peripheral membrane protein</topology>
    </subcellularLocation>
</comment>
<proteinExistence type="inferred from homology"/>
<dbReference type="PANTHER" id="PTHR47992">
    <property type="entry name" value="PROTEIN PHOSPHATASE"/>
    <property type="match status" value="1"/>
</dbReference>
<keyword evidence="4 5" id="KW-0904">Protein phosphatase</keyword>
<dbReference type="CDD" id="cd00143">
    <property type="entry name" value="PP2Cc"/>
    <property type="match status" value="1"/>
</dbReference>
<evidence type="ECO:0000313" key="9">
    <source>
        <dbReference type="Proteomes" id="UP000007800"/>
    </source>
</evidence>
<dbReference type="SUPFAM" id="SSF81606">
    <property type="entry name" value="PP2C-like"/>
    <property type="match status" value="1"/>
</dbReference>
<dbReference type="GeneID" id="9039649"/>
<dbReference type="GO" id="GO:0004722">
    <property type="term" value="F:protein serine/threonine phosphatase activity"/>
    <property type="evidence" value="ECO:0007669"/>
    <property type="project" value="InterPro"/>
</dbReference>
<name>C5K753_PERM5</name>
<dbReference type="AlphaFoldDB" id="C5K753"/>
<evidence type="ECO:0000259" key="7">
    <source>
        <dbReference type="PROSITE" id="PS51746"/>
    </source>
</evidence>
<dbReference type="SMART" id="SM00332">
    <property type="entry name" value="PP2Cc"/>
    <property type="match status" value="1"/>
</dbReference>
<dbReference type="OrthoDB" id="426157at2759"/>
<accession>C5K753</accession>
<dbReference type="InParanoid" id="C5K753"/>
<dbReference type="InterPro" id="IPR015655">
    <property type="entry name" value="PP2C"/>
</dbReference>
<dbReference type="Proteomes" id="UP000007800">
    <property type="component" value="Unassembled WGS sequence"/>
</dbReference>
<dbReference type="GO" id="GO:0016020">
    <property type="term" value="C:membrane"/>
    <property type="evidence" value="ECO:0007669"/>
    <property type="project" value="UniProtKB-SubCell"/>
</dbReference>
<evidence type="ECO:0000313" key="8">
    <source>
        <dbReference type="EMBL" id="EER19388.1"/>
    </source>
</evidence>
<evidence type="ECO:0000256" key="4">
    <source>
        <dbReference type="ARBA" id="ARBA00022912"/>
    </source>
</evidence>
<evidence type="ECO:0000256" key="6">
    <source>
        <dbReference type="SAM" id="MobiDB-lite"/>
    </source>
</evidence>
<keyword evidence="9" id="KW-1185">Reference proteome</keyword>
<reference evidence="8 9" key="1">
    <citation type="submission" date="2008-07" db="EMBL/GenBank/DDBJ databases">
        <authorList>
            <person name="El-Sayed N."/>
            <person name="Caler E."/>
            <person name="Inman J."/>
            <person name="Amedeo P."/>
            <person name="Hass B."/>
            <person name="Wortman J."/>
        </authorList>
    </citation>
    <scope>NUCLEOTIDE SEQUENCE [LARGE SCALE GENOMIC DNA]</scope>
    <source>
        <strain evidence="9">ATCC 50983 / TXsc</strain>
    </source>
</reference>
<evidence type="ECO:0000256" key="3">
    <source>
        <dbReference type="ARBA" id="ARBA00022801"/>
    </source>
</evidence>
<dbReference type="Gene3D" id="3.60.40.10">
    <property type="entry name" value="PPM-type phosphatase domain"/>
    <property type="match status" value="1"/>
</dbReference>
<dbReference type="InterPro" id="IPR001932">
    <property type="entry name" value="PPM-type_phosphatase-like_dom"/>
</dbReference>
<keyword evidence="2" id="KW-0479">Metal-binding</keyword>
<gene>
    <name evidence="8" type="ORF">Pmar_PMAR012364</name>
</gene>
<feature type="compositionally biased region" description="Low complexity" evidence="6">
    <location>
        <begin position="1"/>
        <end position="18"/>
    </location>
</feature>
<dbReference type="PROSITE" id="PS01032">
    <property type="entry name" value="PPM_1"/>
    <property type="match status" value="1"/>
</dbReference>
<evidence type="ECO:0000256" key="5">
    <source>
        <dbReference type="RuleBase" id="RU003465"/>
    </source>
</evidence>
<dbReference type="InterPro" id="IPR000222">
    <property type="entry name" value="PP2C_BS"/>
</dbReference>
<evidence type="ECO:0000256" key="2">
    <source>
        <dbReference type="ARBA" id="ARBA00022723"/>
    </source>
</evidence>
<dbReference type="GO" id="GO:0046872">
    <property type="term" value="F:metal ion binding"/>
    <property type="evidence" value="ECO:0007669"/>
    <property type="project" value="UniProtKB-KW"/>
</dbReference>
<dbReference type="InterPro" id="IPR036457">
    <property type="entry name" value="PPM-type-like_dom_sf"/>
</dbReference>
<dbReference type="RefSeq" id="XP_002787592.1">
    <property type="nucleotide sequence ID" value="XM_002787546.1"/>
</dbReference>
<evidence type="ECO:0000256" key="1">
    <source>
        <dbReference type="ARBA" id="ARBA00004170"/>
    </source>
</evidence>
<organism evidence="9">
    <name type="scientific">Perkinsus marinus (strain ATCC 50983 / TXsc)</name>
    <dbReference type="NCBI Taxonomy" id="423536"/>
    <lineage>
        <taxon>Eukaryota</taxon>
        <taxon>Sar</taxon>
        <taxon>Alveolata</taxon>
        <taxon>Perkinsozoa</taxon>
        <taxon>Perkinsea</taxon>
        <taxon>Perkinsida</taxon>
        <taxon>Perkinsidae</taxon>
        <taxon>Perkinsus</taxon>
    </lineage>
</organism>